<feature type="transmembrane region" description="Helical" evidence="8">
    <location>
        <begin position="349"/>
        <end position="375"/>
    </location>
</feature>
<feature type="transmembrane region" description="Helical" evidence="8">
    <location>
        <begin position="551"/>
        <end position="575"/>
    </location>
</feature>
<feature type="domain" description="TQO small subunit DoxD" evidence="9">
    <location>
        <begin position="428"/>
        <end position="579"/>
    </location>
</feature>
<comment type="catalytic activity">
    <reaction evidence="7">
        <text>a quinone + NADH + H(+) = a quinol + NAD(+)</text>
        <dbReference type="Rhea" id="RHEA:46160"/>
        <dbReference type="ChEBI" id="CHEBI:15378"/>
        <dbReference type="ChEBI" id="CHEBI:24646"/>
        <dbReference type="ChEBI" id="CHEBI:57540"/>
        <dbReference type="ChEBI" id="CHEBI:57945"/>
        <dbReference type="ChEBI" id="CHEBI:132124"/>
        <dbReference type="EC" id="1.6.5.9"/>
    </reaction>
</comment>
<dbReference type="InterPro" id="IPR036188">
    <property type="entry name" value="FAD/NAD-bd_sf"/>
</dbReference>
<dbReference type="PRINTS" id="PR00368">
    <property type="entry name" value="FADPNR"/>
</dbReference>
<dbReference type="PANTHER" id="PTHR43706">
    <property type="entry name" value="NADH DEHYDROGENASE"/>
    <property type="match status" value="1"/>
</dbReference>
<evidence type="ECO:0000256" key="8">
    <source>
        <dbReference type="SAM" id="Phobius"/>
    </source>
</evidence>
<keyword evidence="5" id="KW-0560">Oxidoreductase</keyword>
<sequence length="599" mass="67410">MSAKQVVILGAGYGGLEAAKTLHRLLKKRSDVEITLIDQNPYHTLLTELHQVAGHRIEPKGVKVSIEHVLQYTKVKFVHDKIQKADLKNKKLISANHEYSFDYLILAAGSQPAYFGIPGMKEHAFTLWSLEDAQKIHDHIVHMFQLASKEQSPDKRKEMLTFVVGGGGFTGVEMMGELMEWTATLCREYNIPKEEVRLAVVEALPTICPILDEKLSKKVVNFFEKHGVEVYTNTPITEVHPEKVCMKTGDVIPTRTLIWTGGVEANEFAKELGLTLGKRNRIVVNEYLQTVEYPYVYAIGDIMEFKENGDVLPALVESALQSGKCAAQNIAAEILGTQKQKFKPELHGVMVSVGSFFAVAQIKGLPLLVGIWATIMKHLVNMHYLFGIGGFELIWDYIYDQFLYKARTYNAFIETAIGHIKRRNFTFWLVPLRIWLGIMWLTSGIQKIQAGWFGDWEMLGPGGATDATSSASIISLVSDHTPGWYAWIVENIIYPNALLFQKLIVITEIGLGIAFIFGIFTFIAGLVSIAMNINFMLSTGLPSTNTGLPDLWYIMASIAMLAGAGRSLGVDYYLIPYLRNQVRYFQKNRSFHLFKGWEW</sequence>
<comment type="similarity">
    <text evidence="1">Belongs to the NADH dehydrogenase family.</text>
</comment>
<evidence type="ECO:0000256" key="5">
    <source>
        <dbReference type="ARBA" id="ARBA00023002"/>
    </source>
</evidence>
<proteinExistence type="inferred from homology"/>
<evidence type="ECO:0000313" key="12">
    <source>
        <dbReference type="Proteomes" id="UP000198577"/>
    </source>
</evidence>
<keyword evidence="3" id="KW-0285">Flavoprotein</keyword>
<keyword evidence="6" id="KW-0520">NAD</keyword>
<feature type="transmembrane region" description="Helical" evidence="8">
    <location>
        <begin position="381"/>
        <end position="399"/>
    </location>
</feature>
<feature type="transmembrane region" description="Helical" evidence="8">
    <location>
        <begin position="509"/>
        <end position="531"/>
    </location>
</feature>
<dbReference type="Gene3D" id="3.50.50.100">
    <property type="match status" value="1"/>
</dbReference>
<evidence type="ECO:0000259" key="9">
    <source>
        <dbReference type="Pfam" id="PF04173"/>
    </source>
</evidence>
<protein>
    <recommendedName>
        <fullName evidence="2">NADH:ubiquinone reductase (non-electrogenic)</fullName>
        <ecNumber evidence="2">1.6.5.9</ecNumber>
    </recommendedName>
</protein>
<dbReference type="InterPro" id="IPR007301">
    <property type="entry name" value="DoxD"/>
</dbReference>
<dbReference type="InterPro" id="IPR023753">
    <property type="entry name" value="FAD/NAD-binding_dom"/>
</dbReference>
<evidence type="ECO:0000313" key="11">
    <source>
        <dbReference type="EMBL" id="SFQ10009.1"/>
    </source>
</evidence>
<keyword evidence="4" id="KW-0274">FAD</keyword>
<dbReference type="Pfam" id="PF04173">
    <property type="entry name" value="DoxD"/>
    <property type="match status" value="1"/>
</dbReference>
<dbReference type="SUPFAM" id="SSF51905">
    <property type="entry name" value="FAD/NAD(P)-binding domain"/>
    <property type="match status" value="1"/>
</dbReference>
<evidence type="ECO:0000256" key="6">
    <source>
        <dbReference type="ARBA" id="ARBA00023027"/>
    </source>
</evidence>
<name>A0A1I5VR79_9FIRM</name>
<dbReference type="EC" id="1.6.5.9" evidence="2"/>
<dbReference type="STRING" id="937334.SAMN05444406_11235"/>
<dbReference type="RefSeq" id="WP_092282309.1">
    <property type="nucleotide sequence ID" value="NZ_FOXR01000012.1"/>
</dbReference>
<evidence type="ECO:0000256" key="3">
    <source>
        <dbReference type="ARBA" id="ARBA00022630"/>
    </source>
</evidence>
<dbReference type="OrthoDB" id="9781621at2"/>
<evidence type="ECO:0000256" key="4">
    <source>
        <dbReference type="ARBA" id="ARBA00022827"/>
    </source>
</evidence>
<accession>A0A1I5VR79</accession>
<evidence type="ECO:0000256" key="7">
    <source>
        <dbReference type="ARBA" id="ARBA00047599"/>
    </source>
</evidence>
<keyword evidence="12" id="KW-1185">Reference proteome</keyword>
<evidence type="ECO:0000256" key="2">
    <source>
        <dbReference type="ARBA" id="ARBA00012637"/>
    </source>
</evidence>
<dbReference type="InterPro" id="IPR045024">
    <property type="entry name" value="NDH-2"/>
</dbReference>
<evidence type="ECO:0000256" key="1">
    <source>
        <dbReference type="ARBA" id="ARBA00005272"/>
    </source>
</evidence>
<dbReference type="PANTHER" id="PTHR43706:SF47">
    <property type="entry name" value="EXTERNAL NADH-UBIQUINONE OXIDOREDUCTASE 1, MITOCHONDRIAL-RELATED"/>
    <property type="match status" value="1"/>
</dbReference>
<organism evidence="11 12">
    <name type="scientific">Caldicoprobacter faecalis</name>
    <dbReference type="NCBI Taxonomy" id="937334"/>
    <lineage>
        <taxon>Bacteria</taxon>
        <taxon>Bacillati</taxon>
        <taxon>Bacillota</taxon>
        <taxon>Clostridia</taxon>
        <taxon>Caldicoprobacterales</taxon>
        <taxon>Caldicoprobacteraceae</taxon>
        <taxon>Caldicoprobacter</taxon>
    </lineage>
</organism>
<dbReference type="EMBL" id="FOXR01000012">
    <property type="protein sequence ID" value="SFQ10009.1"/>
    <property type="molecule type" value="Genomic_DNA"/>
</dbReference>
<reference evidence="11 12" key="1">
    <citation type="submission" date="2016-10" db="EMBL/GenBank/DDBJ databases">
        <authorList>
            <person name="de Groot N.N."/>
        </authorList>
    </citation>
    <scope>NUCLEOTIDE SEQUENCE [LARGE SCALE GENOMIC DNA]</scope>
    <source>
        <strain evidence="11 12">DSM 20678</strain>
    </source>
</reference>
<dbReference type="Proteomes" id="UP000198577">
    <property type="component" value="Unassembled WGS sequence"/>
</dbReference>
<dbReference type="GO" id="GO:0050136">
    <property type="term" value="F:NADH dehydrogenase (quinone) (non-electrogenic) activity"/>
    <property type="evidence" value="ECO:0007669"/>
    <property type="project" value="UniProtKB-EC"/>
</dbReference>
<feature type="domain" description="FAD/NAD(P)-binding" evidence="10">
    <location>
        <begin position="4"/>
        <end position="323"/>
    </location>
</feature>
<dbReference type="Pfam" id="PF07992">
    <property type="entry name" value="Pyr_redox_2"/>
    <property type="match status" value="1"/>
</dbReference>
<keyword evidence="8" id="KW-0812">Transmembrane</keyword>
<dbReference type="PRINTS" id="PR00411">
    <property type="entry name" value="PNDRDTASEI"/>
</dbReference>
<keyword evidence="8" id="KW-0472">Membrane</keyword>
<keyword evidence="8" id="KW-1133">Transmembrane helix</keyword>
<evidence type="ECO:0000259" key="10">
    <source>
        <dbReference type="Pfam" id="PF07992"/>
    </source>
</evidence>
<gene>
    <name evidence="11" type="ORF">SAMN05444406_11235</name>
</gene>
<dbReference type="AlphaFoldDB" id="A0A1I5VR79"/>